<protein>
    <submittedName>
        <fullName evidence="1">Uncharacterized protein</fullName>
    </submittedName>
</protein>
<sequence>MPAFPRNSSLFLPRFTNCVFIMVHLSVKKKCLGTSSLCANRCLCTCRVFYASCVYACHLLPLTFGRAALWLRWVLFQTVKGTLKSKVS</sequence>
<evidence type="ECO:0000313" key="1">
    <source>
        <dbReference type="EMBL" id="MAA12608.1"/>
    </source>
</evidence>
<dbReference type="AlphaFoldDB" id="A0A224Y4Y1"/>
<dbReference type="EMBL" id="GFPF01001462">
    <property type="protein sequence ID" value="MAA12608.1"/>
    <property type="molecule type" value="Transcribed_RNA"/>
</dbReference>
<name>A0A224Y4Y1_9ACAR</name>
<accession>A0A224Y4Y1</accession>
<organism evidence="1">
    <name type="scientific">Rhipicephalus zambeziensis</name>
    <dbReference type="NCBI Taxonomy" id="60191"/>
    <lineage>
        <taxon>Eukaryota</taxon>
        <taxon>Metazoa</taxon>
        <taxon>Ecdysozoa</taxon>
        <taxon>Arthropoda</taxon>
        <taxon>Chelicerata</taxon>
        <taxon>Arachnida</taxon>
        <taxon>Acari</taxon>
        <taxon>Parasitiformes</taxon>
        <taxon>Ixodida</taxon>
        <taxon>Ixodoidea</taxon>
        <taxon>Ixodidae</taxon>
        <taxon>Rhipicephalinae</taxon>
        <taxon>Rhipicephalus</taxon>
        <taxon>Rhipicephalus</taxon>
    </lineage>
</organism>
<reference evidence="1" key="1">
    <citation type="journal article" date="2017" name="Parasit. Vectors">
        <title>Sialotranscriptomics of Rhipicephalus zambeziensis reveals intricate expression profiles of secretory proteins and suggests tight temporal transcriptional regulation during blood-feeding.</title>
        <authorList>
            <person name="de Castro M.H."/>
            <person name="de Klerk D."/>
            <person name="Pienaar R."/>
            <person name="Rees D.J.G."/>
            <person name="Mans B.J."/>
        </authorList>
    </citation>
    <scope>NUCLEOTIDE SEQUENCE</scope>
    <source>
        <tissue evidence="1">Salivary glands</tissue>
    </source>
</reference>
<proteinExistence type="predicted"/>